<keyword evidence="5" id="KW-0238">DNA-binding</keyword>
<dbReference type="Gene3D" id="3.30.1490.190">
    <property type="match status" value="1"/>
</dbReference>
<dbReference type="InterPro" id="IPR036388">
    <property type="entry name" value="WH-like_DNA-bd_sf"/>
</dbReference>
<dbReference type="InterPro" id="IPR043135">
    <property type="entry name" value="Fur_C"/>
</dbReference>
<feature type="binding site" evidence="7">
    <location>
        <position position="132"/>
    </location>
    <ligand>
        <name>Zn(2+)</name>
        <dbReference type="ChEBI" id="CHEBI:29105"/>
    </ligand>
</feature>
<keyword evidence="6" id="KW-0804">Transcription</keyword>
<dbReference type="Gene3D" id="1.10.10.10">
    <property type="entry name" value="Winged helix-like DNA-binding domain superfamily/Winged helix DNA-binding domain"/>
    <property type="match status" value="1"/>
</dbReference>
<dbReference type="GO" id="GO:0008270">
    <property type="term" value="F:zinc ion binding"/>
    <property type="evidence" value="ECO:0007669"/>
    <property type="project" value="TreeGrafter"/>
</dbReference>
<feature type="binding site" evidence="7">
    <location>
        <position position="94"/>
    </location>
    <ligand>
        <name>Zn(2+)</name>
        <dbReference type="ChEBI" id="CHEBI:29105"/>
    </ligand>
</feature>
<evidence type="ECO:0000256" key="2">
    <source>
        <dbReference type="ARBA" id="ARBA00022491"/>
    </source>
</evidence>
<dbReference type="RefSeq" id="WP_106624600.1">
    <property type="nucleotide sequence ID" value="NZ_CP032819.1"/>
</dbReference>
<dbReference type="GO" id="GO:1900376">
    <property type="term" value="P:regulation of secondary metabolite biosynthetic process"/>
    <property type="evidence" value="ECO:0007669"/>
    <property type="project" value="TreeGrafter"/>
</dbReference>
<dbReference type="SUPFAM" id="SSF46785">
    <property type="entry name" value="Winged helix' DNA-binding domain"/>
    <property type="match status" value="1"/>
</dbReference>
<comment type="cofactor">
    <cofactor evidence="7">
        <name>Zn(2+)</name>
        <dbReference type="ChEBI" id="CHEBI:29105"/>
    </cofactor>
    <text evidence="7">Binds 1 zinc ion per subunit.</text>
</comment>
<dbReference type="Pfam" id="PF01475">
    <property type="entry name" value="FUR"/>
    <property type="match status" value="1"/>
</dbReference>
<dbReference type="PANTHER" id="PTHR33202:SF8">
    <property type="entry name" value="PEROXIDE-RESPONSIVE REPRESSOR PERR"/>
    <property type="match status" value="1"/>
</dbReference>
<feature type="binding site" evidence="8">
    <location>
        <position position="109"/>
    </location>
    <ligand>
        <name>Fe cation</name>
        <dbReference type="ChEBI" id="CHEBI:24875"/>
    </ligand>
</feature>
<dbReference type="InterPro" id="IPR036390">
    <property type="entry name" value="WH_DNA-bd_sf"/>
</dbReference>
<dbReference type="InterPro" id="IPR002481">
    <property type="entry name" value="FUR"/>
</dbReference>
<evidence type="ECO:0000256" key="5">
    <source>
        <dbReference type="ARBA" id="ARBA00023125"/>
    </source>
</evidence>
<dbReference type="GO" id="GO:0000976">
    <property type="term" value="F:transcription cis-regulatory region binding"/>
    <property type="evidence" value="ECO:0007669"/>
    <property type="project" value="TreeGrafter"/>
</dbReference>
<feature type="binding site" evidence="7">
    <location>
        <position position="135"/>
    </location>
    <ligand>
        <name>Zn(2+)</name>
        <dbReference type="ChEBI" id="CHEBI:29105"/>
    </ligand>
</feature>
<evidence type="ECO:0000313" key="9">
    <source>
        <dbReference type="EMBL" id="AZS28482.1"/>
    </source>
</evidence>
<name>A0A3Q9ILC0_9BACT</name>
<dbReference type="AlphaFoldDB" id="A0A3Q9ILC0"/>
<keyword evidence="7" id="KW-0479">Metal-binding</keyword>
<dbReference type="KEGG" id="buy:D8S85_02220"/>
<proteinExistence type="inferred from homology"/>
<keyword evidence="10" id="KW-1185">Reference proteome</keyword>
<evidence type="ECO:0000256" key="4">
    <source>
        <dbReference type="ARBA" id="ARBA00023015"/>
    </source>
</evidence>
<evidence type="ECO:0000256" key="1">
    <source>
        <dbReference type="ARBA" id="ARBA00007957"/>
    </source>
</evidence>
<keyword evidence="4" id="KW-0805">Transcription regulation</keyword>
<keyword evidence="2" id="KW-0678">Repressor</keyword>
<keyword evidence="3 7" id="KW-0862">Zinc</keyword>
<dbReference type="GO" id="GO:0003700">
    <property type="term" value="F:DNA-binding transcription factor activity"/>
    <property type="evidence" value="ECO:0007669"/>
    <property type="project" value="InterPro"/>
</dbReference>
<evidence type="ECO:0000256" key="8">
    <source>
        <dbReference type="PIRSR" id="PIRSR602481-2"/>
    </source>
</evidence>
<accession>A0A3Q9ILC0</accession>
<comment type="cofactor">
    <cofactor evidence="8">
        <name>Mn(2+)</name>
        <dbReference type="ChEBI" id="CHEBI:29035"/>
    </cofactor>
    <cofactor evidence="8">
        <name>Fe(2+)</name>
        <dbReference type="ChEBI" id="CHEBI:29033"/>
    </cofactor>
    <text evidence="8">Binds 1 Mn(2+) or Fe(2+) ion per subunit.</text>
</comment>
<dbReference type="CDD" id="cd07153">
    <property type="entry name" value="Fur_like"/>
    <property type="match status" value="1"/>
</dbReference>
<evidence type="ECO:0000313" key="10">
    <source>
        <dbReference type="Proteomes" id="UP000270673"/>
    </source>
</evidence>
<organism evidence="9 10">
    <name type="scientific">Butyricimonas faecalis</name>
    <dbReference type="NCBI Taxonomy" id="2093856"/>
    <lineage>
        <taxon>Bacteria</taxon>
        <taxon>Pseudomonadati</taxon>
        <taxon>Bacteroidota</taxon>
        <taxon>Bacteroidia</taxon>
        <taxon>Bacteroidales</taxon>
        <taxon>Odoribacteraceae</taxon>
        <taxon>Butyricimonas</taxon>
    </lineage>
</organism>
<keyword evidence="8" id="KW-0408">Iron</keyword>
<dbReference type="PANTHER" id="PTHR33202">
    <property type="entry name" value="ZINC UPTAKE REGULATION PROTEIN"/>
    <property type="match status" value="1"/>
</dbReference>
<sequence length="145" mass="16844">MNTDLGTREYLLKYDIKPSVQRMAIMDYLMSHRIHPSADEIYNALYPTIPTLSKTTIYNTMKLFVEQGAVKALMIDEKNVRFDIDTSRHAHFMCLECGCVYDLPIENQEAIQLEGVGELVVTEIHLYYKGYCKECVKEKRKNILL</sequence>
<dbReference type="OrthoDB" id="8659436at2"/>
<reference evidence="9 10" key="1">
    <citation type="submission" date="2018-10" db="EMBL/GenBank/DDBJ databases">
        <title>Butyricimonas faecalis sp. nov., isolated from human faeces and emended description of the genus Butyricimonas.</title>
        <authorList>
            <person name="Le Roy T."/>
            <person name="Van der Smissen P."/>
            <person name="Paquot A."/>
            <person name="Delzenne N."/>
            <person name="Muccioli G."/>
            <person name="Collet J.-F."/>
            <person name="Cani P.D."/>
        </authorList>
    </citation>
    <scope>NUCLEOTIDE SEQUENCE [LARGE SCALE GENOMIC DNA]</scope>
    <source>
        <strain evidence="9 10">H184</strain>
    </source>
</reference>
<evidence type="ECO:0000256" key="6">
    <source>
        <dbReference type="ARBA" id="ARBA00023163"/>
    </source>
</evidence>
<comment type="similarity">
    <text evidence="1">Belongs to the Fur family.</text>
</comment>
<dbReference type="GO" id="GO:0045892">
    <property type="term" value="P:negative regulation of DNA-templated transcription"/>
    <property type="evidence" value="ECO:0007669"/>
    <property type="project" value="TreeGrafter"/>
</dbReference>
<dbReference type="EMBL" id="CP032819">
    <property type="protein sequence ID" value="AZS28482.1"/>
    <property type="molecule type" value="Genomic_DNA"/>
</dbReference>
<protein>
    <submittedName>
        <fullName evidence="9">Transcriptional repressor</fullName>
    </submittedName>
</protein>
<feature type="binding site" evidence="7">
    <location>
        <position position="97"/>
    </location>
    <ligand>
        <name>Zn(2+)</name>
        <dbReference type="ChEBI" id="CHEBI:29105"/>
    </ligand>
</feature>
<gene>
    <name evidence="9" type="ORF">D8S85_02220</name>
</gene>
<dbReference type="Proteomes" id="UP000270673">
    <property type="component" value="Chromosome"/>
</dbReference>
<evidence type="ECO:0000256" key="3">
    <source>
        <dbReference type="ARBA" id="ARBA00022833"/>
    </source>
</evidence>
<evidence type="ECO:0000256" key="7">
    <source>
        <dbReference type="PIRSR" id="PIRSR602481-1"/>
    </source>
</evidence>